<accession>A0A0L0FL44</accession>
<sequence>MNMQPTPFPLPFGHHGNHYVSLLTTSKQDLSPPEFLNKKVFAEKIANETNYETYYSGWFGNVPYSQICRDNIVDLVGGNFYHKPRGQLDATERQEIEDMLDAAEMKGEFKFKPGYNPNIEPLVPALDPLIVWHQPFFVFLCALGLHKLASFLMQQRGFTLKHVSVNTHALQYWHLPASTATNHTRTRSQPPIVFCHGIGVGLLPYLGLLRDLAANHSASRDIVVIRMPHVALAAVETVVSMDEKTGTFLQHQYVNMGFVPYGKT</sequence>
<dbReference type="PANTHER" id="PTHR37471:SF1">
    <property type="entry name" value="AB HYDROLASE-1 DOMAIN-CONTAINING PROTEIN"/>
    <property type="match status" value="1"/>
</dbReference>
<reference evidence="1 2" key="1">
    <citation type="submission" date="2011-02" db="EMBL/GenBank/DDBJ databases">
        <title>The Genome Sequence of Sphaeroforma arctica JP610.</title>
        <authorList>
            <consortium name="The Broad Institute Genome Sequencing Platform"/>
            <person name="Russ C."/>
            <person name="Cuomo C."/>
            <person name="Young S.K."/>
            <person name="Zeng Q."/>
            <person name="Gargeya S."/>
            <person name="Alvarado L."/>
            <person name="Berlin A."/>
            <person name="Chapman S.B."/>
            <person name="Chen Z."/>
            <person name="Freedman E."/>
            <person name="Gellesch M."/>
            <person name="Goldberg J."/>
            <person name="Griggs A."/>
            <person name="Gujja S."/>
            <person name="Heilman E."/>
            <person name="Heiman D."/>
            <person name="Howarth C."/>
            <person name="Mehta T."/>
            <person name="Neiman D."/>
            <person name="Pearson M."/>
            <person name="Roberts A."/>
            <person name="Saif S."/>
            <person name="Shea T."/>
            <person name="Shenoy N."/>
            <person name="Sisk P."/>
            <person name="Stolte C."/>
            <person name="Sykes S."/>
            <person name="White J."/>
            <person name="Yandava C."/>
            <person name="Burger G."/>
            <person name="Gray M.W."/>
            <person name="Holland P.W.H."/>
            <person name="King N."/>
            <person name="Lang F.B.F."/>
            <person name="Roger A.J."/>
            <person name="Ruiz-Trillo I."/>
            <person name="Haas B."/>
            <person name="Nusbaum C."/>
            <person name="Birren B."/>
        </authorList>
    </citation>
    <scope>NUCLEOTIDE SEQUENCE [LARGE SCALE GENOMIC DNA]</scope>
    <source>
        <strain evidence="1 2">JP610</strain>
    </source>
</reference>
<proteinExistence type="predicted"/>
<dbReference type="GeneID" id="25910560"/>
<name>A0A0L0FL44_9EUKA</name>
<protein>
    <recommendedName>
        <fullName evidence="3">AB hydrolase-1 domain-containing protein</fullName>
    </recommendedName>
</protein>
<dbReference type="RefSeq" id="XP_014151387.1">
    <property type="nucleotide sequence ID" value="XM_014295912.1"/>
</dbReference>
<evidence type="ECO:0008006" key="3">
    <source>
        <dbReference type="Google" id="ProtNLM"/>
    </source>
</evidence>
<dbReference type="Proteomes" id="UP000054560">
    <property type="component" value="Unassembled WGS sequence"/>
</dbReference>
<keyword evidence="2" id="KW-1185">Reference proteome</keyword>
<dbReference type="STRING" id="667725.A0A0L0FL44"/>
<organism evidence="1 2">
    <name type="scientific">Sphaeroforma arctica JP610</name>
    <dbReference type="NCBI Taxonomy" id="667725"/>
    <lineage>
        <taxon>Eukaryota</taxon>
        <taxon>Ichthyosporea</taxon>
        <taxon>Ichthyophonida</taxon>
        <taxon>Sphaeroforma</taxon>
    </lineage>
</organism>
<gene>
    <name evidence="1" type="ORF">SARC_10056</name>
</gene>
<dbReference type="EMBL" id="KQ242718">
    <property type="protein sequence ID" value="KNC77485.1"/>
    <property type="molecule type" value="Genomic_DNA"/>
</dbReference>
<evidence type="ECO:0000313" key="1">
    <source>
        <dbReference type="EMBL" id="KNC77485.1"/>
    </source>
</evidence>
<dbReference type="AlphaFoldDB" id="A0A0L0FL44"/>
<dbReference type="OrthoDB" id="6431331at2759"/>
<dbReference type="PANTHER" id="PTHR37471">
    <property type="entry name" value="UNNAMED PRODUCT"/>
    <property type="match status" value="1"/>
</dbReference>
<feature type="non-terminal residue" evidence="1">
    <location>
        <position position="264"/>
    </location>
</feature>
<evidence type="ECO:0000313" key="2">
    <source>
        <dbReference type="Proteomes" id="UP000054560"/>
    </source>
</evidence>